<evidence type="ECO:0008006" key="3">
    <source>
        <dbReference type="Google" id="ProtNLM"/>
    </source>
</evidence>
<keyword evidence="2" id="KW-1185">Reference proteome</keyword>
<reference evidence="1 2" key="1">
    <citation type="submission" date="2017-07" db="EMBL/GenBank/DDBJ databases">
        <title>Leptospira spp. isolated from tropical soils.</title>
        <authorList>
            <person name="Thibeaux R."/>
            <person name="Iraola G."/>
            <person name="Ferres I."/>
            <person name="Bierque E."/>
            <person name="Girault D."/>
            <person name="Soupe-Gilbert M.-E."/>
            <person name="Picardeau M."/>
            <person name="Goarant C."/>
        </authorList>
    </citation>
    <scope>NUCLEOTIDE SEQUENCE [LARGE SCALE GENOMIC DNA]</scope>
    <source>
        <strain evidence="1 2">FH4-C-A1</strain>
    </source>
</reference>
<dbReference type="Proteomes" id="UP000231879">
    <property type="component" value="Unassembled WGS sequence"/>
</dbReference>
<comment type="caution">
    <text evidence="1">The sequence shown here is derived from an EMBL/GenBank/DDBJ whole genome shotgun (WGS) entry which is preliminary data.</text>
</comment>
<dbReference type="RefSeq" id="WP_100762019.1">
    <property type="nucleotide sequence ID" value="NZ_NPDS01000002.1"/>
</dbReference>
<sequence length="178" mass="20968">MNRFPRKHVLLPITILLCLFLFLIHCNGNYDRAKNFQREESESIRKSIVEILNFLKYDSYQILVIPHRSYSETRVSERRSFESFSGSAMQGFDGTSDFQLPPGYNSKDTNSRYSKRDFMANYDPSKRDLSYYVDYFSILILFDTIGLKDKEKLVKLLERTVLHQERGDVLEIVSKEKP</sequence>
<evidence type="ECO:0000313" key="1">
    <source>
        <dbReference type="EMBL" id="PJZ58388.1"/>
    </source>
</evidence>
<evidence type="ECO:0000313" key="2">
    <source>
        <dbReference type="Proteomes" id="UP000231879"/>
    </source>
</evidence>
<proteinExistence type="predicted"/>
<gene>
    <name evidence="1" type="ORF">CH367_08505</name>
</gene>
<dbReference type="EMBL" id="NPDS01000002">
    <property type="protein sequence ID" value="PJZ58388.1"/>
    <property type="molecule type" value="Genomic_DNA"/>
</dbReference>
<organism evidence="1 2">
    <name type="scientific">Leptospira barantonii</name>
    <dbReference type="NCBI Taxonomy" id="2023184"/>
    <lineage>
        <taxon>Bacteria</taxon>
        <taxon>Pseudomonadati</taxon>
        <taxon>Spirochaetota</taxon>
        <taxon>Spirochaetia</taxon>
        <taxon>Leptospirales</taxon>
        <taxon>Leptospiraceae</taxon>
        <taxon>Leptospira</taxon>
    </lineage>
</organism>
<protein>
    <recommendedName>
        <fullName evidence="3">Lipoprotein</fullName>
    </recommendedName>
</protein>
<accession>A0ABX4NNS4</accession>
<name>A0ABX4NNS4_9LEPT</name>